<keyword evidence="4" id="KW-1185">Reference proteome</keyword>
<protein>
    <submittedName>
        <fullName evidence="3">DICT domain-containing protein</fullName>
    </submittedName>
</protein>
<dbReference type="EMBL" id="FOYT01000002">
    <property type="protein sequence ID" value="SFR62698.1"/>
    <property type="molecule type" value="Genomic_DNA"/>
</dbReference>
<accession>A0A1I6I7T6</accession>
<feature type="domain" description="DICT" evidence="2">
    <location>
        <begin position="100"/>
        <end position="202"/>
    </location>
</feature>
<gene>
    <name evidence="3" type="ORF">SAMN04487947_3008</name>
</gene>
<proteinExistence type="predicted"/>
<organism evidence="3 4">
    <name type="scientific">Halogeometricum rufum</name>
    <dbReference type="NCBI Taxonomy" id="553469"/>
    <lineage>
        <taxon>Archaea</taxon>
        <taxon>Methanobacteriati</taxon>
        <taxon>Methanobacteriota</taxon>
        <taxon>Stenosarchaea group</taxon>
        <taxon>Halobacteria</taxon>
        <taxon>Halobacteriales</taxon>
        <taxon>Haloferacaceae</taxon>
        <taxon>Halogeometricum</taxon>
    </lineage>
</organism>
<evidence type="ECO:0000313" key="3">
    <source>
        <dbReference type="EMBL" id="SFR62698.1"/>
    </source>
</evidence>
<dbReference type="InterPro" id="IPR019278">
    <property type="entry name" value="DICT_dom"/>
</dbReference>
<evidence type="ECO:0000313" key="4">
    <source>
        <dbReference type="Proteomes" id="UP000198531"/>
    </source>
</evidence>
<dbReference type="Proteomes" id="UP000198531">
    <property type="component" value="Unassembled WGS sequence"/>
</dbReference>
<dbReference type="InterPro" id="IPR016954">
    <property type="entry name" value="Uncharacterised_Vng0742h"/>
</dbReference>
<evidence type="ECO:0000256" key="1">
    <source>
        <dbReference type="SAM" id="MobiDB-lite"/>
    </source>
</evidence>
<sequence>MGMGAILDEAERHRKSLVYYAPDPGDFREQFDTRNVEIAYRELPQSAPEPFVAIREDGRVRGVIAVETIREYLRRPRLDRRDADAYRAIVDLLDDTVFASLDRRQLLLTAREFEDRAWRVGTGTLHVGFQSAARFADQRSLYRRLAGETDLDVHAYFVVDGDPPTVPGLTVHTEPASEIGRHWFMVFDGGDQPDQQFALVAEQRAEDDFYGVWTYDRSLVRRALAEVPSAAADRTREGAGPEDGAEDRA</sequence>
<evidence type="ECO:0000259" key="2">
    <source>
        <dbReference type="Pfam" id="PF10069"/>
    </source>
</evidence>
<dbReference type="Pfam" id="PF10069">
    <property type="entry name" value="DICT"/>
    <property type="match status" value="1"/>
</dbReference>
<dbReference type="PIRSF" id="PIRSF030471">
    <property type="entry name" value="STR_Vng0742h_prd"/>
    <property type="match status" value="1"/>
</dbReference>
<dbReference type="AlphaFoldDB" id="A0A1I6I7T6"/>
<name>A0A1I6I7T6_9EURY</name>
<reference evidence="4" key="1">
    <citation type="submission" date="2016-10" db="EMBL/GenBank/DDBJ databases">
        <authorList>
            <person name="Varghese N."/>
            <person name="Submissions S."/>
        </authorList>
    </citation>
    <scope>NUCLEOTIDE SEQUENCE [LARGE SCALE GENOMIC DNA]</scope>
    <source>
        <strain evidence="4">CGMCC 1.7736</strain>
    </source>
</reference>
<feature type="region of interest" description="Disordered" evidence="1">
    <location>
        <begin position="227"/>
        <end position="249"/>
    </location>
</feature>